<protein>
    <recommendedName>
        <fullName evidence="3">Transcriptional regulator</fullName>
    </recommendedName>
</protein>
<organism evidence="1 2">
    <name type="scientific">Hymenobacter aranciens</name>
    <dbReference type="NCBI Taxonomy" id="3063996"/>
    <lineage>
        <taxon>Bacteria</taxon>
        <taxon>Pseudomonadati</taxon>
        <taxon>Bacteroidota</taxon>
        <taxon>Cytophagia</taxon>
        <taxon>Cytophagales</taxon>
        <taxon>Hymenobacteraceae</taxon>
        <taxon>Hymenobacter</taxon>
    </lineage>
</organism>
<accession>A0ABT9BM11</accession>
<dbReference type="InterPro" id="IPR036390">
    <property type="entry name" value="WH_DNA-bd_sf"/>
</dbReference>
<dbReference type="Proteomes" id="UP001176429">
    <property type="component" value="Unassembled WGS sequence"/>
</dbReference>
<dbReference type="SUPFAM" id="SSF46785">
    <property type="entry name" value="Winged helix' DNA-binding domain"/>
    <property type="match status" value="1"/>
</dbReference>
<evidence type="ECO:0000313" key="1">
    <source>
        <dbReference type="EMBL" id="MDO7877588.1"/>
    </source>
</evidence>
<evidence type="ECO:0000313" key="2">
    <source>
        <dbReference type="Proteomes" id="UP001176429"/>
    </source>
</evidence>
<keyword evidence="2" id="KW-1185">Reference proteome</keyword>
<sequence>MALSSEARIAQFAERLARRDAPVPPDPARFEPARVLDRLQRALQPLTQMRLYKGRLTLARMCYAFLDGKELSSAALQQAAGIGDIAGSRARTRLERAGLLRHYYPGSQRRYRLTRYGEDWLLAVAQDTEIPPPPVVA</sequence>
<gene>
    <name evidence="1" type="ORF">Q5H93_22810</name>
</gene>
<evidence type="ECO:0008006" key="3">
    <source>
        <dbReference type="Google" id="ProtNLM"/>
    </source>
</evidence>
<reference evidence="1" key="1">
    <citation type="submission" date="2023-07" db="EMBL/GenBank/DDBJ databases">
        <authorList>
            <person name="Kim M.K."/>
        </authorList>
    </citation>
    <scope>NUCLEOTIDE SEQUENCE</scope>
    <source>
        <strain evidence="1">ASUV-10-1</strain>
    </source>
</reference>
<dbReference type="EMBL" id="JAUQSY010000022">
    <property type="protein sequence ID" value="MDO7877588.1"/>
    <property type="molecule type" value="Genomic_DNA"/>
</dbReference>
<comment type="caution">
    <text evidence="1">The sequence shown here is derived from an EMBL/GenBank/DDBJ whole genome shotgun (WGS) entry which is preliminary data.</text>
</comment>
<name>A0ABT9BM11_9BACT</name>
<dbReference type="RefSeq" id="WP_305009028.1">
    <property type="nucleotide sequence ID" value="NZ_JAUQSY010000022.1"/>
</dbReference>
<proteinExistence type="predicted"/>